<accession>A0ABV4NX55</accession>
<evidence type="ECO:0000313" key="3">
    <source>
        <dbReference type="Proteomes" id="UP001569428"/>
    </source>
</evidence>
<name>A0ABV4NX55_9GAMM</name>
<feature type="compositionally biased region" description="Basic and acidic residues" evidence="1">
    <location>
        <begin position="66"/>
        <end position="78"/>
    </location>
</feature>
<gene>
    <name evidence="2" type="ORF">ACCI49_06305</name>
</gene>
<proteinExistence type="predicted"/>
<keyword evidence="3" id="KW-1185">Reference proteome</keyword>
<dbReference type="RefSeq" id="WP_371838124.1">
    <property type="nucleotide sequence ID" value="NZ_JBGMEK010000009.1"/>
</dbReference>
<dbReference type="EMBL" id="JBGMEK010000009">
    <property type="protein sequence ID" value="MFA0810531.1"/>
    <property type="molecule type" value="Genomic_DNA"/>
</dbReference>
<feature type="region of interest" description="Disordered" evidence="1">
    <location>
        <begin position="62"/>
        <end position="84"/>
    </location>
</feature>
<evidence type="ECO:0000256" key="1">
    <source>
        <dbReference type="SAM" id="MobiDB-lite"/>
    </source>
</evidence>
<organism evidence="2 3">
    <name type="scientific">Microbulbifer epialgicus</name>
    <dbReference type="NCBI Taxonomy" id="393907"/>
    <lineage>
        <taxon>Bacteria</taxon>
        <taxon>Pseudomonadati</taxon>
        <taxon>Pseudomonadota</taxon>
        <taxon>Gammaproteobacteria</taxon>
        <taxon>Cellvibrionales</taxon>
        <taxon>Microbulbiferaceae</taxon>
        <taxon>Microbulbifer</taxon>
    </lineage>
</organism>
<dbReference type="Pfam" id="PF07023">
    <property type="entry name" value="DUF1315"/>
    <property type="match status" value="1"/>
</dbReference>
<reference evidence="2 3" key="1">
    <citation type="submission" date="2024-08" db="EMBL/GenBank/DDBJ databases">
        <authorList>
            <person name="Ishaq N."/>
        </authorList>
    </citation>
    <scope>NUCLEOTIDE SEQUENCE [LARGE SCALE GENOMIC DNA]</scope>
    <source>
        <strain evidence="2 3">DSM 18651</strain>
    </source>
</reference>
<comment type="caution">
    <text evidence="2">The sequence shown here is derived from an EMBL/GenBank/DDBJ whole genome shotgun (WGS) entry which is preliminary data.</text>
</comment>
<evidence type="ECO:0000313" key="2">
    <source>
        <dbReference type="EMBL" id="MFA0810531.1"/>
    </source>
</evidence>
<dbReference type="Proteomes" id="UP001569428">
    <property type="component" value="Unassembled WGS sequence"/>
</dbReference>
<dbReference type="InterPro" id="IPR009749">
    <property type="entry name" value="DUF1315"/>
</dbReference>
<sequence>MSFEQLLKHLNPQIVGSLKRAIELGTWPNGVAITPEQRSLCAEVVANWEVHNLSREQQVGYVAPKPSKDPCASKKGDEEPLSWV</sequence>
<protein>
    <submittedName>
        <fullName evidence="2">DUF1315 family protein</fullName>
    </submittedName>
</protein>